<comment type="caution">
    <text evidence="1">The sequence shown here is derived from an EMBL/GenBank/DDBJ whole genome shotgun (WGS) entry which is preliminary data.</text>
</comment>
<dbReference type="InterPro" id="IPR016032">
    <property type="entry name" value="Sig_transdc_resp-reg_C-effctor"/>
</dbReference>
<proteinExistence type="predicted"/>
<dbReference type="GO" id="GO:0003677">
    <property type="term" value="F:DNA binding"/>
    <property type="evidence" value="ECO:0007669"/>
    <property type="project" value="InterPro"/>
</dbReference>
<dbReference type="EMBL" id="JABXRN010000001">
    <property type="protein sequence ID" value="MBA8124978.1"/>
    <property type="molecule type" value="Genomic_DNA"/>
</dbReference>
<keyword evidence="4" id="KW-1185">Reference proteome</keyword>
<name>A0A7H9G3B9_9ENTR</name>
<dbReference type="Proteomes" id="UP000557483">
    <property type="component" value="Unassembled WGS sequence"/>
</dbReference>
<organism evidence="1 3">
    <name type="scientific">Klebsiella grimontii</name>
    <dbReference type="NCBI Taxonomy" id="2058152"/>
    <lineage>
        <taxon>Bacteria</taxon>
        <taxon>Pseudomonadati</taxon>
        <taxon>Pseudomonadota</taxon>
        <taxon>Gammaproteobacteria</taxon>
        <taxon>Enterobacterales</taxon>
        <taxon>Enterobacteriaceae</taxon>
        <taxon>Klebsiella/Raoultella group</taxon>
        <taxon>Klebsiella</taxon>
    </lineage>
</organism>
<dbReference type="Proteomes" id="UP001458070">
    <property type="component" value="Unassembled WGS sequence"/>
</dbReference>
<sequence length="198" mass="23109">MKHGNVFCHGCSVKCEILPEQEFRASQCLNTRVCIWPEVNVFFDVGVRSVINSIGIITSSAGFVFVDFSWRNIRFFMCDEWVEYLAGTNMKIILLTDIKMAALANYYKQNEKRVSEVLYLSEGLSMTLINFRKLFIGLPFFRRYGRTLTKNEKDILYLTLKNRGVFDISTQMSLDVKSVYNIKQRVESKIGMKIRRFF</sequence>
<dbReference type="AlphaFoldDB" id="A0A7H9G3B9"/>
<evidence type="ECO:0000313" key="3">
    <source>
        <dbReference type="Proteomes" id="UP000557483"/>
    </source>
</evidence>
<reference evidence="1 3" key="1">
    <citation type="submission" date="2020-06" db="EMBL/GenBank/DDBJ databases">
        <title>REHAB project genomes.</title>
        <authorList>
            <person name="Shaw L.P."/>
        </authorList>
    </citation>
    <scope>NUCLEOTIDE SEQUENCE [LARGE SCALE GENOMIC DNA]</scope>
    <source>
        <strain evidence="1 3">RHBSTW-00092</strain>
    </source>
</reference>
<dbReference type="EMBL" id="JBCGEM010000001">
    <property type="protein sequence ID" value="MEM0622419.1"/>
    <property type="molecule type" value="Genomic_DNA"/>
</dbReference>
<evidence type="ECO:0000313" key="1">
    <source>
        <dbReference type="EMBL" id="MBA8124978.1"/>
    </source>
</evidence>
<gene>
    <name evidence="2" type="ORF">AAFL32_00715</name>
    <name evidence="1" type="ORF">HV064_13865</name>
</gene>
<evidence type="ECO:0000313" key="2">
    <source>
        <dbReference type="EMBL" id="MEM0622419.1"/>
    </source>
</evidence>
<dbReference type="GO" id="GO:0006355">
    <property type="term" value="P:regulation of DNA-templated transcription"/>
    <property type="evidence" value="ECO:0007669"/>
    <property type="project" value="InterPro"/>
</dbReference>
<accession>A0A7H9G3B9</accession>
<dbReference type="SUPFAM" id="SSF46894">
    <property type="entry name" value="C-terminal effector domain of the bipartite response regulators"/>
    <property type="match status" value="1"/>
</dbReference>
<evidence type="ECO:0000313" key="4">
    <source>
        <dbReference type="Proteomes" id="UP001458070"/>
    </source>
</evidence>
<protein>
    <submittedName>
        <fullName evidence="1">LuxR family transcriptional regulator</fullName>
    </submittedName>
</protein>
<dbReference type="RefSeq" id="WP_024358603.1">
    <property type="nucleotide sequence ID" value="NZ_CABGKG010000003.1"/>
</dbReference>
<reference evidence="2 4" key="2">
    <citation type="submission" date="2024-04" db="EMBL/GenBank/DDBJ databases">
        <title>Draft genome assemblies of urinary isolates.</title>
        <authorList>
            <person name="Appleberry H."/>
            <person name="Kula A."/>
            <person name="Wolfe A.J."/>
            <person name="Putonti C."/>
        </authorList>
    </citation>
    <scope>NUCLEOTIDE SEQUENCE [LARGE SCALE GENOMIC DNA]</scope>
    <source>
        <strain evidence="2 4">UMB12529</strain>
    </source>
</reference>